<reference evidence="4" key="1">
    <citation type="journal article" date="2004" name="Nature">
        <title>Genome duplication in the teleost fish Tetraodon nigroviridis reveals the early vertebrate proto-karyotype.</title>
        <authorList>
            <person name="Jaillon O."/>
            <person name="Aury J.-M."/>
            <person name="Brunet F."/>
            <person name="Petit J.-L."/>
            <person name="Stange-Thomann N."/>
            <person name="Mauceli E."/>
            <person name="Bouneau L."/>
            <person name="Fischer C."/>
            <person name="Ozouf-Costaz C."/>
            <person name="Bernot A."/>
            <person name="Nicaud S."/>
            <person name="Jaffe D."/>
            <person name="Fisher S."/>
            <person name="Lutfalla G."/>
            <person name="Dossat C."/>
            <person name="Segurens B."/>
            <person name="Dasilva C."/>
            <person name="Salanoubat M."/>
            <person name="Levy M."/>
            <person name="Boudet N."/>
            <person name="Castellano S."/>
            <person name="Anthouard V."/>
            <person name="Jubin C."/>
            <person name="Castelli V."/>
            <person name="Katinka M."/>
            <person name="Vacherie B."/>
            <person name="Biemont C."/>
            <person name="Skalli Z."/>
            <person name="Cattolico L."/>
            <person name="Poulain J."/>
            <person name="De Berardinis V."/>
            <person name="Cruaud C."/>
            <person name="Duprat S."/>
            <person name="Brottier P."/>
            <person name="Coutanceau J.-P."/>
            <person name="Gouzy J."/>
            <person name="Parra G."/>
            <person name="Lardier G."/>
            <person name="Chapple C."/>
            <person name="McKernan K.J."/>
            <person name="McEwan P."/>
            <person name="Bosak S."/>
            <person name="Kellis M."/>
            <person name="Volff J.-N."/>
            <person name="Guigo R."/>
            <person name="Zody M.C."/>
            <person name="Mesirov J."/>
            <person name="Lindblad-Toh K."/>
            <person name="Birren B."/>
            <person name="Nusbaum C."/>
            <person name="Kahn D."/>
            <person name="Robinson-Rechavi M."/>
            <person name="Laudet V."/>
            <person name="Schachter V."/>
            <person name="Quetier F."/>
            <person name="Saurin W."/>
            <person name="Scarpelli C."/>
            <person name="Wincker P."/>
            <person name="Lander E.S."/>
            <person name="Weissenbach J."/>
            <person name="Roest Crollius H."/>
        </authorList>
    </citation>
    <scope>NUCLEOTIDE SEQUENCE [LARGE SCALE GENOMIC DNA]</scope>
</reference>
<keyword evidence="1" id="KW-0880">Kelch repeat</keyword>
<dbReference type="InterPro" id="IPR015915">
    <property type="entry name" value="Kelch-typ_b-propeller"/>
</dbReference>
<dbReference type="InterPro" id="IPR006652">
    <property type="entry name" value="Kelch_1"/>
</dbReference>
<dbReference type="SUPFAM" id="SSF117281">
    <property type="entry name" value="Kelch motif"/>
    <property type="match status" value="1"/>
</dbReference>
<name>H3BZK5_TETNG</name>
<accession>H3BZK5</accession>
<reference evidence="3" key="3">
    <citation type="submission" date="2025-09" db="UniProtKB">
        <authorList>
            <consortium name="Ensembl"/>
        </authorList>
    </citation>
    <scope>IDENTIFICATION</scope>
</reference>
<keyword evidence="2" id="KW-0677">Repeat</keyword>
<evidence type="ECO:0000256" key="2">
    <source>
        <dbReference type="ARBA" id="ARBA00022737"/>
    </source>
</evidence>
<organism evidence="3 4">
    <name type="scientific">Tetraodon nigroviridis</name>
    <name type="common">Spotted green pufferfish</name>
    <name type="synonym">Chelonodon nigroviridis</name>
    <dbReference type="NCBI Taxonomy" id="99883"/>
    <lineage>
        <taxon>Eukaryota</taxon>
        <taxon>Metazoa</taxon>
        <taxon>Chordata</taxon>
        <taxon>Craniata</taxon>
        <taxon>Vertebrata</taxon>
        <taxon>Euteleostomi</taxon>
        <taxon>Actinopterygii</taxon>
        <taxon>Neopterygii</taxon>
        <taxon>Teleostei</taxon>
        <taxon>Neoteleostei</taxon>
        <taxon>Acanthomorphata</taxon>
        <taxon>Eupercaria</taxon>
        <taxon>Tetraodontiformes</taxon>
        <taxon>Tetradontoidea</taxon>
        <taxon>Tetraodontidae</taxon>
        <taxon>Tetraodon</taxon>
    </lineage>
</organism>
<evidence type="ECO:0000313" key="4">
    <source>
        <dbReference type="Proteomes" id="UP000007303"/>
    </source>
</evidence>
<dbReference type="Proteomes" id="UP000007303">
    <property type="component" value="Unassembled WGS sequence"/>
</dbReference>
<keyword evidence="4" id="KW-1185">Reference proteome</keyword>
<evidence type="ECO:0000313" key="3">
    <source>
        <dbReference type="Ensembl" id="ENSTNIP00000001421.1"/>
    </source>
</evidence>
<protein>
    <submittedName>
        <fullName evidence="3">Uncharacterized protein</fullName>
    </submittedName>
</protein>
<dbReference type="SMART" id="SM00612">
    <property type="entry name" value="Kelch"/>
    <property type="match status" value="1"/>
</dbReference>
<dbReference type="Ensembl" id="ENSTNIT00000004065.1">
    <property type="protein sequence ID" value="ENSTNIP00000001421.1"/>
    <property type="gene ID" value="ENSTNIG00000001971.1"/>
</dbReference>
<dbReference type="GeneTree" id="ENSGT00940000156434"/>
<dbReference type="AlphaFoldDB" id="H3BZK5"/>
<dbReference type="PANTHER" id="PTHR46344:SF27">
    <property type="entry name" value="KELCH REPEAT SUPERFAMILY PROTEIN"/>
    <property type="match status" value="1"/>
</dbReference>
<dbReference type="Pfam" id="PF01344">
    <property type="entry name" value="Kelch_1"/>
    <property type="match status" value="1"/>
</dbReference>
<dbReference type="HOGENOM" id="CLU_004253_10_6_1"/>
<reference evidence="3" key="2">
    <citation type="submission" date="2025-08" db="UniProtKB">
        <authorList>
            <consortium name="Ensembl"/>
        </authorList>
    </citation>
    <scope>IDENTIFICATION</scope>
</reference>
<dbReference type="PANTHER" id="PTHR46344">
    <property type="entry name" value="OS02G0202900 PROTEIN"/>
    <property type="match status" value="1"/>
</dbReference>
<evidence type="ECO:0000256" key="1">
    <source>
        <dbReference type="ARBA" id="ARBA00022441"/>
    </source>
</evidence>
<proteinExistence type="predicted"/>
<sequence>MNMCRRNAGVCAVNNLLYVVGGDDGSCNLASVEFYNPASDKWTLLPTCMSTGRSYAGVTVIDKPL</sequence>
<dbReference type="Gene3D" id="2.120.10.80">
    <property type="entry name" value="Kelch-type beta propeller"/>
    <property type="match status" value="1"/>
</dbReference>